<keyword evidence="11" id="KW-1185">Reference proteome</keyword>
<evidence type="ECO:0000256" key="8">
    <source>
        <dbReference type="HAMAP-Rule" id="MF_00423"/>
    </source>
</evidence>
<name>A0A9E6Y402_9ACTN</name>
<comment type="cofactor">
    <cofactor evidence="1 8 9">
        <name>pyridoxal 5'-phosphate</name>
        <dbReference type="ChEBI" id="CHEBI:597326"/>
    </cofactor>
</comment>
<keyword evidence="3 8" id="KW-0808">Transferase</keyword>
<evidence type="ECO:0000256" key="9">
    <source>
        <dbReference type="PIRSR" id="PIRSR618319-50"/>
    </source>
</evidence>
<dbReference type="EC" id="2.9.1.1" evidence="8"/>
<keyword evidence="2 8" id="KW-0963">Cytoplasm</keyword>
<dbReference type="EMBL" id="CP087164">
    <property type="protein sequence ID" value="UGS38857.1"/>
    <property type="molecule type" value="Genomic_DNA"/>
</dbReference>
<dbReference type="InterPro" id="IPR004534">
    <property type="entry name" value="SelA_trans"/>
</dbReference>
<dbReference type="InterPro" id="IPR018319">
    <property type="entry name" value="SelA-like"/>
</dbReference>
<keyword evidence="5 8" id="KW-0648">Protein biosynthesis</keyword>
<dbReference type="SUPFAM" id="SSF53383">
    <property type="entry name" value="PLP-dependent transferases"/>
    <property type="match status" value="1"/>
</dbReference>
<evidence type="ECO:0000313" key="11">
    <source>
        <dbReference type="Proteomes" id="UP001162834"/>
    </source>
</evidence>
<dbReference type="PANTHER" id="PTHR32328">
    <property type="entry name" value="L-SERYL-TRNA(SEC) SELENIUM TRANSFERASE"/>
    <property type="match status" value="1"/>
</dbReference>
<protein>
    <recommendedName>
        <fullName evidence="8">L-seryl-tRNA(Sec) selenium transferase</fullName>
        <ecNumber evidence="8">2.9.1.1</ecNumber>
    </recommendedName>
    <alternativeName>
        <fullName evidence="8">Selenocysteine synthase</fullName>
        <shortName evidence="8">Sec synthase</shortName>
    </alternativeName>
    <alternativeName>
        <fullName evidence="8">Selenocysteinyl-tRNA(Sec) synthase</fullName>
    </alternativeName>
</protein>
<comment type="similarity">
    <text evidence="7 8">Belongs to the SelA family.</text>
</comment>
<evidence type="ECO:0000256" key="2">
    <source>
        <dbReference type="ARBA" id="ARBA00022490"/>
    </source>
</evidence>
<gene>
    <name evidence="10" type="primary">selA_2</name>
    <name evidence="8" type="synonym">selA</name>
    <name evidence="10" type="ORF">DSM104329_05288</name>
</gene>
<dbReference type="PANTHER" id="PTHR32328:SF0">
    <property type="entry name" value="L-SERYL-TRNA(SEC) SELENIUM TRANSFERASE"/>
    <property type="match status" value="1"/>
</dbReference>
<sequence>MSDAHDADPRRALPSVDRLATAVARAELAERRAALHDGGAPPQDDLVAAARRRLRPSLRRVLNATGVVVHTNLGRAPLSTAAQAAVADVAAGYSNLELDLADGRRGSRQDHVAALLRELTGAEAALAVNNCAAATLLAVAALAGPDREVIVSRGQLIEIGGSFRIPEVVAQAGARLVEVGTTNRTRVDDYRRAIGERTAAVLRAHQSNFRTVGFVEEAAIEELCNLGVAVIDDVGSGALAEDLPQLAGEPPVRRSVRAGADLVAFSADKLLGGPQAGLLVGRHEAIDRCARHPLARALRIDKLSLAALEATLQLYRDPELARREVPVLAMLDAPPEVLERRARRLAEGVGGELGTAVARAGGGALPLLELDGPAVALDPGPGGADALAAALRGGDPPVVGRIRAGRVILDPRTLADDELDAAIAAVRAARRP</sequence>
<comment type="catalytic activity">
    <reaction evidence="8">
        <text>L-seryl-tRNA(Sec) + selenophosphate + H(+) = L-selenocysteinyl-tRNA(Sec) + phosphate</text>
        <dbReference type="Rhea" id="RHEA:22728"/>
        <dbReference type="Rhea" id="RHEA-COMP:9742"/>
        <dbReference type="Rhea" id="RHEA-COMP:9743"/>
        <dbReference type="ChEBI" id="CHEBI:15378"/>
        <dbReference type="ChEBI" id="CHEBI:16144"/>
        <dbReference type="ChEBI" id="CHEBI:43474"/>
        <dbReference type="ChEBI" id="CHEBI:78533"/>
        <dbReference type="ChEBI" id="CHEBI:78573"/>
        <dbReference type="EC" id="2.9.1.1"/>
    </reaction>
</comment>
<comment type="subcellular location">
    <subcellularLocation>
        <location evidence="8">Cytoplasm</location>
    </subcellularLocation>
</comment>
<dbReference type="GO" id="GO:0004125">
    <property type="term" value="F:L-seryl-tRNA(Sec) selenium transferase activity"/>
    <property type="evidence" value="ECO:0007669"/>
    <property type="project" value="UniProtKB-UniRule"/>
</dbReference>
<dbReference type="Gene3D" id="3.90.1150.180">
    <property type="match status" value="1"/>
</dbReference>
<comment type="pathway">
    <text evidence="8">Aminoacyl-tRNA biosynthesis; selenocysteinyl-tRNA(Sec) biosynthesis; selenocysteinyl-tRNA(Sec) from L-seryl-tRNA(Sec) (bacterial route): step 1/1.</text>
</comment>
<evidence type="ECO:0000256" key="4">
    <source>
        <dbReference type="ARBA" id="ARBA00022898"/>
    </source>
</evidence>
<dbReference type="Gene3D" id="3.40.640.10">
    <property type="entry name" value="Type I PLP-dependent aspartate aminotransferase-like (Major domain)"/>
    <property type="match status" value="1"/>
</dbReference>
<dbReference type="InterPro" id="IPR015421">
    <property type="entry name" value="PyrdxlP-dep_Trfase_major"/>
</dbReference>
<evidence type="ECO:0000256" key="1">
    <source>
        <dbReference type="ARBA" id="ARBA00001933"/>
    </source>
</evidence>
<dbReference type="Proteomes" id="UP001162834">
    <property type="component" value="Chromosome"/>
</dbReference>
<reference evidence="10" key="1">
    <citation type="journal article" date="2022" name="Int. J. Syst. Evol. Microbiol.">
        <title>Pseudomonas aegrilactucae sp. nov. and Pseudomonas morbosilactucae sp. nov., pathogens causing bacterial rot of lettuce in Japan.</title>
        <authorList>
            <person name="Sawada H."/>
            <person name="Fujikawa T."/>
            <person name="Satou M."/>
        </authorList>
    </citation>
    <scope>NUCLEOTIDE SEQUENCE</scope>
    <source>
        <strain evidence="10">0166_1</strain>
    </source>
</reference>
<keyword evidence="4 8" id="KW-0663">Pyridoxal phosphate</keyword>
<feature type="modified residue" description="N6-(pyridoxal phosphate)lysine" evidence="8 9">
    <location>
        <position position="269"/>
    </location>
</feature>
<evidence type="ECO:0000313" key="10">
    <source>
        <dbReference type="EMBL" id="UGS38857.1"/>
    </source>
</evidence>
<dbReference type="KEGG" id="sbae:DSM104329_05288"/>
<organism evidence="10 11">
    <name type="scientific">Capillimicrobium parvum</name>
    <dbReference type="NCBI Taxonomy" id="2884022"/>
    <lineage>
        <taxon>Bacteria</taxon>
        <taxon>Bacillati</taxon>
        <taxon>Actinomycetota</taxon>
        <taxon>Thermoleophilia</taxon>
        <taxon>Solirubrobacterales</taxon>
        <taxon>Capillimicrobiaceae</taxon>
        <taxon>Capillimicrobium</taxon>
    </lineage>
</organism>
<evidence type="ECO:0000256" key="5">
    <source>
        <dbReference type="ARBA" id="ARBA00022917"/>
    </source>
</evidence>
<dbReference type="GO" id="GO:0001717">
    <property type="term" value="P:conversion of seryl-tRNAsec to selenocys-tRNAsec"/>
    <property type="evidence" value="ECO:0007669"/>
    <property type="project" value="UniProtKB-UniRule"/>
</dbReference>
<dbReference type="NCBIfam" id="TIGR00474">
    <property type="entry name" value="selA"/>
    <property type="match status" value="1"/>
</dbReference>
<evidence type="ECO:0000256" key="3">
    <source>
        <dbReference type="ARBA" id="ARBA00022679"/>
    </source>
</evidence>
<dbReference type="Pfam" id="PF03841">
    <property type="entry name" value="SelA"/>
    <property type="match status" value="1"/>
</dbReference>
<dbReference type="HAMAP" id="MF_00423">
    <property type="entry name" value="SelA"/>
    <property type="match status" value="1"/>
</dbReference>
<dbReference type="GO" id="GO:0001514">
    <property type="term" value="P:selenocysteine incorporation"/>
    <property type="evidence" value="ECO:0007669"/>
    <property type="project" value="UniProtKB-UniRule"/>
</dbReference>
<dbReference type="InterPro" id="IPR015424">
    <property type="entry name" value="PyrdxlP-dep_Trfase"/>
</dbReference>
<accession>A0A9E6Y402</accession>
<evidence type="ECO:0000256" key="7">
    <source>
        <dbReference type="ARBA" id="ARBA00044507"/>
    </source>
</evidence>
<dbReference type="RefSeq" id="WP_259312872.1">
    <property type="nucleotide sequence ID" value="NZ_CP087164.1"/>
</dbReference>
<comment type="function">
    <text evidence="8">Converts seryl-tRNA(Sec) to selenocysteinyl-tRNA(Sec) required for selenoprotein biosynthesis.</text>
</comment>
<dbReference type="GO" id="GO:0005737">
    <property type="term" value="C:cytoplasm"/>
    <property type="evidence" value="ECO:0007669"/>
    <property type="project" value="UniProtKB-SubCell"/>
</dbReference>
<proteinExistence type="inferred from homology"/>
<evidence type="ECO:0000256" key="6">
    <source>
        <dbReference type="ARBA" id="ARBA00023266"/>
    </source>
</evidence>
<dbReference type="AlphaFoldDB" id="A0A9E6Y402"/>
<keyword evidence="6 8" id="KW-0711">Selenium</keyword>